<evidence type="ECO:0000256" key="7">
    <source>
        <dbReference type="SAM" id="Phobius"/>
    </source>
</evidence>
<dbReference type="RefSeq" id="WP_213821948.1">
    <property type="nucleotide sequence ID" value="NZ_JAAMFL010000007.1"/>
</dbReference>
<gene>
    <name evidence="9" type="ORF">G6R30_04635</name>
</gene>
<accession>A0ABS5QXR0</accession>
<dbReference type="EMBL" id="JAAMFL010000007">
    <property type="protein sequence ID" value="MBS9337747.1"/>
    <property type="molecule type" value="Genomic_DNA"/>
</dbReference>
<keyword evidence="10" id="KW-1185">Reference proteome</keyword>
<dbReference type="Pfam" id="PF01757">
    <property type="entry name" value="Acyl_transf_3"/>
    <property type="match status" value="1"/>
</dbReference>
<organism evidence="9 10">
    <name type="scientific">Fructobacillus parabroussonetiae</name>
    <dbReference type="NCBI Taxonomy" id="2713174"/>
    <lineage>
        <taxon>Bacteria</taxon>
        <taxon>Bacillati</taxon>
        <taxon>Bacillota</taxon>
        <taxon>Bacilli</taxon>
        <taxon>Lactobacillales</taxon>
        <taxon>Lactobacillaceae</taxon>
        <taxon>Fructobacillus</taxon>
    </lineage>
</organism>
<comment type="caution">
    <text evidence="9">The sequence shown here is derived from an EMBL/GenBank/DDBJ whole genome shotgun (WGS) entry which is preliminary data.</text>
</comment>
<feature type="transmembrane region" description="Helical" evidence="7">
    <location>
        <begin position="220"/>
        <end position="238"/>
    </location>
</feature>
<evidence type="ECO:0000256" key="2">
    <source>
        <dbReference type="ARBA" id="ARBA00007400"/>
    </source>
</evidence>
<feature type="transmembrane region" description="Helical" evidence="7">
    <location>
        <begin position="139"/>
        <end position="158"/>
    </location>
</feature>
<keyword evidence="9" id="KW-0012">Acyltransferase</keyword>
<comment type="subcellular location">
    <subcellularLocation>
        <location evidence="1">Cell membrane</location>
        <topology evidence="1">Multi-pass membrane protein</topology>
    </subcellularLocation>
</comment>
<keyword evidence="3" id="KW-1003">Cell membrane</keyword>
<proteinExistence type="inferred from homology"/>
<keyword evidence="6 7" id="KW-0472">Membrane</keyword>
<keyword evidence="9" id="KW-0808">Transferase</keyword>
<dbReference type="Proteomes" id="UP001519503">
    <property type="component" value="Unassembled WGS sequence"/>
</dbReference>
<dbReference type="PANTHER" id="PTHR40074:SF2">
    <property type="entry name" value="O-ACETYLTRANSFERASE WECH"/>
    <property type="match status" value="1"/>
</dbReference>
<protein>
    <submittedName>
        <fullName evidence="9">Acyltransferase</fullName>
    </submittedName>
</protein>
<evidence type="ECO:0000259" key="8">
    <source>
        <dbReference type="Pfam" id="PF01757"/>
    </source>
</evidence>
<feature type="transmembrane region" description="Helical" evidence="7">
    <location>
        <begin position="187"/>
        <end position="208"/>
    </location>
</feature>
<evidence type="ECO:0000256" key="5">
    <source>
        <dbReference type="ARBA" id="ARBA00022989"/>
    </source>
</evidence>
<feature type="transmembrane region" description="Helical" evidence="7">
    <location>
        <begin position="288"/>
        <end position="306"/>
    </location>
</feature>
<evidence type="ECO:0000256" key="3">
    <source>
        <dbReference type="ARBA" id="ARBA00022475"/>
    </source>
</evidence>
<feature type="transmembrane region" description="Helical" evidence="7">
    <location>
        <begin position="58"/>
        <end position="78"/>
    </location>
</feature>
<feature type="transmembrane region" description="Helical" evidence="7">
    <location>
        <begin position="20"/>
        <end position="38"/>
    </location>
</feature>
<evidence type="ECO:0000256" key="6">
    <source>
        <dbReference type="ARBA" id="ARBA00023136"/>
    </source>
</evidence>
<feature type="transmembrane region" description="Helical" evidence="7">
    <location>
        <begin position="258"/>
        <end position="276"/>
    </location>
</feature>
<dbReference type="PANTHER" id="PTHR40074">
    <property type="entry name" value="O-ACETYLTRANSFERASE WECH"/>
    <property type="match status" value="1"/>
</dbReference>
<feature type="transmembrane region" description="Helical" evidence="7">
    <location>
        <begin position="165"/>
        <end position="181"/>
    </location>
</feature>
<evidence type="ECO:0000256" key="1">
    <source>
        <dbReference type="ARBA" id="ARBA00004651"/>
    </source>
</evidence>
<keyword evidence="5 7" id="KW-1133">Transmembrane helix</keyword>
<keyword evidence="4 7" id="KW-0812">Transmembrane</keyword>
<feature type="transmembrane region" description="Helical" evidence="7">
    <location>
        <begin position="318"/>
        <end position="335"/>
    </location>
</feature>
<feature type="domain" description="Acyltransferase 3" evidence="8">
    <location>
        <begin position="21"/>
        <end position="335"/>
    </location>
</feature>
<reference evidence="9 10" key="1">
    <citation type="submission" date="2020-02" db="EMBL/GenBank/DDBJ databases">
        <title>Fructobacillus sp. isolated from paper mulberry of Taiwan.</title>
        <authorList>
            <person name="Lin S.-T."/>
        </authorList>
    </citation>
    <scope>NUCLEOTIDE SEQUENCE [LARGE SCALE GENOMIC DNA]</scope>
    <source>
        <strain evidence="9 10">S1-1</strain>
    </source>
</reference>
<name>A0ABS5QXR0_9LACO</name>
<comment type="similarity">
    <text evidence="2">Belongs to the acyltransferase 3 family.</text>
</comment>
<sequence length="352" mass="41737">MKVSKKFDLSELSKYRKPILGIATLWIVLYHSWDLNFYESNFLNKYNLAESITDFRMIGDSGVDFFLFFSAFGLYFSLKKNNVLRRFYKRRLLRIFPELLVVSMIFYSFSPCKGLFDWFSKIFLFGFYSSGLPGGNHYWYFSLIIVLYLLFPILFRIIDIWDWKGTFVLITIVVACSYGLSIVNPQYFVMIDILTVRIPIFIVGIWFGKLAYNHTQISKTFIYFSIPISIVLIVISCVLRKNWLQNRPKFEFFDRYEYFLMVIVLSVVIVFFFSIFKLRLIKNCLSLIGEYSLEIYLLYEILYLNLRTVFKSSDKIGISYTFAILSITFVLSVILKQVNNVILQTQEINYKR</sequence>
<dbReference type="InterPro" id="IPR002656">
    <property type="entry name" value="Acyl_transf_3_dom"/>
</dbReference>
<evidence type="ECO:0000313" key="10">
    <source>
        <dbReference type="Proteomes" id="UP001519503"/>
    </source>
</evidence>
<dbReference type="GO" id="GO:0016746">
    <property type="term" value="F:acyltransferase activity"/>
    <property type="evidence" value="ECO:0007669"/>
    <property type="project" value="UniProtKB-KW"/>
</dbReference>
<evidence type="ECO:0000313" key="9">
    <source>
        <dbReference type="EMBL" id="MBS9337747.1"/>
    </source>
</evidence>
<evidence type="ECO:0000256" key="4">
    <source>
        <dbReference type="ARBA" id="ARBA00022692"/>
    </source>
</evidence>